<keyword evidence="2" id="KW-1185">Reference proteome</keyword>
<reference evidence="1 2" key="1">
    <citation type="submission" date="2019-09" db="EMBL/GenBank/DDBJ databases">
        <title>Genomes of family Cryomorphaceae.</title>
        <authorList>
            <person name="Bowman J.P."/>
        </authorList>
    </citation>
    <scope>NUCLEOTIDE SEQUENCE [LARGE SCALE GENOMIC DNA]</scope>
    <source>
        <strain evidence="1 2">LMG 25704</strain>
    </source>
</reference>
<comment type="caution">
    <text evidence="1">The sequence shown here is derived from an EMBL/GenBank/DDBJ whole genome shotgun (WGS) entry which is preliminary data.</text>
</comment>
<proteinExistence type="predicted"/>
<organism evidence="1 2">
    <name type="scientific">Phaeocystidibacter luteus</name>
    <dbReference type="NCBI Taxonomy" id="911197"/>
    <lineage>
        <taxon>Bacteria</taxon>
        <taxon>Pseudomonadati</taxon>
        <taxon>Bacteroidota</taxon>
        <taxon>Flavobacteriia</taxon>
        <taxon>Flavobacteriales</taxon>
        <taxon>Phaeocystidibacteraceae</taxon>
        <taxon>Phaeocystidibacter</taxon>
    </lineage>
</organism>
<gene>
    <name evidence="1" type="ORF">F8C67_00450</name>
</gene>
<sequence length="267" mass="30604">MLRGRITLVYLLGLMVIGGCHSDANQSLIENLERSTAIVKENSQSLHYYLMHAGAEKMRAQPIARLSNAISYREILFDQSWSKATSKNHLLLIYQEYEHYMDSVCREMDCQIELVEDSELEGLDDYELKQVLRYRAYELSYTLRDQLIRYVDVGVISCGFSSLHGIDSLSVKGNSAAVYITTMAANLGENNWTVVPREIKRNGKPFECYPIKGIRNPQNVFQFSELPPGDYEVAFHIGNIQHLRNLDLRNEGVHNLYITTFTIPKKD</sequence>
<dbReference type="RefSeq" id="WP_151665813.1">
    <property type="nucleotide sequence ID" value="NZ_WBVO01000001.1"/>
</dbReference>
<protein>
    <submittedName>
        <fullName evidence="1">Uncharacterized protein</fullName>
    </submittedName>
</protein>
<dbReference type="AlphaFoldDB" id="A0A6N6RIV5"/>
<dbReference type="Proteomes" id="UP000468650">
    <property type="component" value="Unassembled WGS sequence"/>
</dbReference>
<evidence type="ECO:0000313" key="2">
    <source>
        <dbReference type="Proteomes" id="UP000468650"/>
    </source>
</evidence>
<dbReference type="PROSITE" id="PS51257">
    <property type="entry name" value="PROKAR_LIPOPROTEIN"/>
    <property type="match status" value="1"/>
</dbReference>
<name>A0A6N6RIV5_9FLAO</name>
<dbReference type="EMBL" id="WBVO01000001">
    <property type="protein sequence ID" value="KAB2814232.1"/>
    <property type="molecule type" value="Genomic_DNA"/>
</dbReference>
<evidence type="ECO:0000313" key="1">
    <source>
        <dbReference type="EMBL" id="KAB2814232.1"/>
    </source>
</evidence>
<accession>A0A6N6RIV5</accession>